<sequence>MGLTAKDKKAFQEYLDSRKEIVSAKTSDIPLNEPAAVKADRIDRLKGDFVAFCEYYFPHYASAPFGWFHKKAAKAIIADQNIFAVLEWPREHAKSVFADVLIPLHLKAKDELTGMVIVSANQSKAIGLLLDVQVELQFNQRYINDFGEQFSFGDWEEGNFSTQDGVGFWALGRGQSPRGLRKAEKRPNYGVVDDIDDDELIQNEERVEKTVTWVEGALYPCFSILGARFVVAGNRIGRKAVLAHLVGDVEDGDPVKASIFHCKVFALENPKTHKEDQSETGVPAWKERYTRQMLLEKWSKIRYAMVQREYFHRFIVSGKVFKSEWLTYFQLPQTARPLAHYQFIVCYVDPSWKDSKKNDYKALVAIGVIGKYRDLLDCWVRQGSKSSMVIAHYNMDEKLREMGAGVIYHFIEGGLMQDEHLEHYWKEAENRSAALPIRADTRDKPDKAGRIETNLQSPIEHGFFRINEALKGNRDFTNWKDQLLAFPTGHDDAPDATEGAVFIANQKVKTSVPAMTGGHRRNNRY</sequence>
<protein>
    <recommendedName>
        <fullName evidence="3">Terminase</fullName>
    </recommendedName>
</protein>
<organism evidence="1 2">
    <name type="scientific">Larkinella bovis</name>
    <dbReference type="NCBI Taxonomy" id="683041"/>
    <lineage>
        <taxon>Bacteria</taxon>
        <taxon>Pseudomonadati</taxon>
        <taxon>Bacteroidota</taxon>
        <taxon>Cytophagia</taxon>
        <taxon>Cytophagales</taxon>
        <taxon>Spirosomataceae</taxon>
        <taxon>Larkinella</taxon>
    </lineage>
</organism>
<accession>A0ABW0I6H9</accession>
<comment type="caution">
    <text evidence="1">The sequence shown here is derived from an EMBL/GenBank/DDBJ whole genome shotgun (WGS) entry which is preliminary data.</text>
</comment>
<name>A0ABW0I6H9_9BACT</name>
<keyword evidence="2" id="KW-1185">Reference proteome</keyword>
<dbReference type="Proteomes" id="UP001596106">
    <property type="component" value="Unassembled WGS sequence"/>
</dbReference>
<evidence type="ECO:0000313" key="2">
    <source>
        <dbReference type="Proteomes" id="UP001596106"/>
    </source>
</evidence>
<gene>
    <name evidence="1" type="ORF">ACFPMF_01755</name>
</gene>
<evidence type="ECO:0000313" key="1">
    <source>
        <dbReference type="EMBL" id="MFC5408016.1"/>
    </source>
</evidence>
<reference evidence="2" key="1">
    <citation type="journal article" date="2019" name="Int. J. Syst. Evol. Microbiol.">
        <title>The Global Catalogue of Microorganisms (GCM) 10K type strain sequencing project: providing services to taxonomists for standard genome sequencing and annotation.</title>
        <authorList>
            <consortium name="The Broad Institute Genomics Platform"/>
            <consortium name="The Broad Institute Genome Sequencing Center for Infectious Disease"/>
            <person name="Wu L."/>
            <person name="Ma J."/>
        </authorList>
    </citation>
    <scope>NUCLEOTIDE SEQUENCE [LARGE SCALE GENOMIC DNA]</scope>
    <source>
        <strain evidence="2">CCUG 55250</strain>
    </source>
</reference>
<proteinExistence type="predicted"/>
<dbReference type="EMBL" id="JBHSMA010000001">
    <property type="protein sequence ID" value="MFC5408016.1"/>
    <property type="molecule type" value="Genomic_DNA"/>
</dbReference>
<dbReference type="RefSeq" id="WP_379840706.1">
    <property type="nucleotide sequence ID" value="NZ_JBHSMA010000001.1"/>
</dbReference>
<evidence type="ECO:0008006" key="3">
    <source>
        <dbReference type="Google" id="ProtNLM"/>
    </source>
</evidence>